<name>A0A6D2IWH8_9BRAS</name>
<comment type="caution">
    <text evidence="4">The sequence shown here is derived from an EMBL/GenBank/DDBJ whole genome shotgun (WGS) entry which is preliminary data.</text>
</comment>
<evidence type="ECO:0008006" key="6">
    <source>
        <dbReference type="Google" id="ProtNLM"/>
    </source>
</evidence>
<dbReference type="EMBL" id="CACVBM020001085">
    <property type="protein sequence ID" value="CAA7029813.1"/>
    <property type="molecule type" value="Genomic_DNA"/>
</dbReference>
<dbReference type="PROSITE" id="PS51375">
    <property type="entry name" value="PPR"/>
    <property type="match status" value="1"/>
</dbReference>
<protein>
    <recommendedName>
        <fullName evidence="6">Pentatricopeptide repeat-containing protein</fullName>
    </recommendedName>
</protein>
<gene>
    <name evidence="4" type="ORF">MERR_LOCUS17048</name>
</gene>
<dbReference type="Pfam" id="PF01535">
    <property type="entry name" value="PPR"/>
    <property type="match status" value="2"/>
</dbReference>
<proteinExistence type="inferred from homology"/>
<reference evidence="4" key="1">
    <citation type="submission" date="2020-01" db="EMBL/GenBank/DDBJ databases">
        <authorList>
            <person name="Mishra B."/>
        </authorList>
    </citation>
    <scope>NUCLEOTIDE SEQUENCE [LARGE SCALE GENOMIC DNA]</scope>
</reference>
<dbReference type="Proteomes" id="UP000467841">
    <property type="component" value="Unassembled WGS sequence"/>
</dbReference>
<dbReference type="Gene3D" id="1.25.40.10">
    <property type="entry name" value="Tetratricopeptide repeat domain"/>
    <property type="match status" value="1"/>
</dbReference>
<evidence type="ECO:0000313" key="5">
    <source>
        <dbReference type="Proteomes" id="UP000467841"/>
    </source>
</evidence>
<dbReference type="PANTHER" id="PTHR47939">
    <property type="entry name" value="MEMBRANE-ASSOCIATED SALT-INDUCIBLE PROTEIN-LIKE"/>
    <property type="match status" value="1"/>
</dbReference>
<dbReference type="AlphaFoldDB" id="A0A6D2IWH8"/>
<accession>A0A6D2IWH8</accession>
<comment type="similarity">
    <text evidence="1">Belongs to the PPR family. P subfamily.</text>
</comment>
<keyword evidence="5" id="KW-1185">Reference proteome</keyword>
<evidence type="ECO:0000256" key="3">
    <source>
        <dbReference type="PROSITE-ProRule" id="PRU00708"/>
    </source>
</evidence>
<dbReference type="SUPFAM" id="SSF48452">
    <property type="entry name" value="TPR-like"/>
    <property type="match status" value="1"/>
</dbReference>
<feature type="repeat" description="PPR" evidence="3">
    <location>
        <begin position="9"/>
        <end position="43"/>
    </location>
</feature>
<dbReference type="NCBIfam" id="TIGR00756">
    <property type="entry name" value="PPR"/>
    <property type="match status" value="1"/>
</dbReference>
<organism evidence="4 5">
    <name type="scientific">Microthlaspi erraticum</name>
    <dbReference type="NCBI Taxonomy" id="1685480"/>
    <lineage>
        <taxon>Eukaryota</taxon>
        <taxon>Viridiplantae</taxon>
        <taxon>Streptophyta</taxon>
        <taxon>Embryophyta</taxon>
        <taxon>Tracheophyta</taxon>
        <taxon>Spermatophyta</taxon>
        <taxon>Magnoliopsida</taxon>
        <taxon>eudicotyledons</taxon>
        <taxon>Gunneridae</taxon>
        <taxon>Pentapetalae</taxon>
        <taxon>rosids</taxon>
        <taxon>malvids</taxon>
        <taxon>Brassicales</taxon>
        <taxon>Brassicaceae</taxon>
        <taxon>Coluteocarpeae</taxon>
        <taxon>Microthlaspi</taxon>
    </lineage>
</organism>
<sequence length="91" mass="10300">MVSRGCKPDSECYFTLIYYLCKGGDFETALSVCKESMEKNWVPSFGIMKSLVNGLAKASKVEEAKELIKQVKEKFSRNVELWNEVEAALPQ</sequence>
<evidence type="ECO:0000256" key="2">
    <source>
        <dbReference type="ARBA" id="ARBA00022737"/>
    </source>
</evidence>
<keyword evidence="2" id="KW-0677">Repeat</keyword>
<dbReference type="InterPro" id="IPR002885">
    <property type="entry name" value="PPR_rpt"/>
</dbReference>
<dbReference type="InterPro" id="IPR011990">
    <property type="entry name" value="TPR-like_helical_dom_sf"/>
</dbReference>
<dbReference type="PANTHER" id="PTHR47939:SF9">
    <property type="entry name" value="(WILD MALAYSIAN BANANA) HYPOTHETICAL PROTEIN"/>
    <property type="match status" value="1"/>
</dbReference>
<evidence type="ECO:0000256" key="1">
    <source>
        <dbReference type="ARBA" id="ARBA00007626"/>
    </source>
</evidence>
<dbReference type="InterPro" id="IPR050667">
    <property type="entry name" value="PPR-containing_protein"/>
</dbReference>
<evidence type="ECO:0000313" key="4">
    <source>
        <dbReference type="EMBL" id="CAA7029813.1"/>
    </source>
</evidence>
<dbReference type="OrthoDB" id="1698492at2759"/>